<dbReference type="Proteomes" id="UP000722485">
    <property type="component" value="Unassembled WGS sequence"/>
</dbReference>
<name>A0A9P5HAM7_9HYPO</name>
<comment type="caution">
    <text evidence="1">The sequence shown here is derived from an EMBL/GenBank/DDBJ whole genome shotgun (WGS) entry which is preliminary data.</text>
</comment>
<dbReference type="OrthoDB" id="422574at2759"/>
<dbReference type="AlphaFoldDB" id="A0A9P5HAM7"/>
<evidence type="ECO:0000313" key="1">
    <source>
        <dbReference type="EMBL" id="KAF7553560.1"/>
    </source>
</evidence>
<organism evidence="1 2">
    <name type="scientific">Cylindrodendrum hubeiense</name>
    <dbReference type="NCBI Taxonomy" id="595255"/>
    <lineage>
        <taxon>Eukaryota</taxon>
        <taxon>Fungi</taxon>
        <taxon>Dikarya</taxon>
        <taxon>Ascomycota</taxon>
        <taxon>Pezizomycotina</taxon>
        <taxon>Sordariomycetes</taxon>
        <taxon>Hypocreomycetidae</taxon>
        <taxon>Hypocreales</taxon>
        <taxon>Nectriaceae</taxon>
        <taxon>Cylindrodendrum</taxon>
    </lineage>
</organism>
<keyword evidence="2" id="KW-1185">Reference proteome</keyword>
<reference evidence="1" key="1">
    <citation type="submission" date="2020-03" db="EMBL/GenBank/DDBJ databases">
        <title>Draft Genome Sequence of Cylindrodendrum hubeiense.</title>
        <authorList>
            <person name="Buettner E."/>
            <person name="Kellner H."/>
        </authorList>
    </citation>
    <scope>NUCLEOTIDE SEQUENCE</scope>
    <source>
        <strain evidence="1">IHI 201604</strain>
    </source>
</reference>
<accession>A0A9P5HAM7</accession>
<dbReference type="Gene3D" id="3.40.30.10">
    <property type="entry name" value="Glutaredoxin"/>
    <property type="match status" value="1"/>
</dbReference>
<dbReference type="EMBL" id="JAANBB010000044">
    <property type="protein sequence ID" value="KAF7553560.1"/>
    <property type="molecule type" value="Genomic_DNA"/>
</dbReference>
<proteinExistence type="predicted"/>
<sequence>MAFQLYDNETPLGVKNANGLHMITENTPNGQKVQIFLEELADAYGMEWTTTLMSNPNHYRQYSITSISIDGDFSRTPLPIEV</sequence>
<gene>
    <name evidence="1" type="ORF">G7Z17_g3527</name>
</gene>
<protein>
    <submittedName>
        <fullName evidence="1">Uncharacterized protein</fullName>
    </submittedName>
</protein>
<evidence type="ECO:0000313" key="2">
    <source>
        <dbReference type="Proteomes" id="UP000722485"/>
    </source>
</evidence>